<gene>
    <name evidence="2" type="ORF">GIL414_LOCUS58126</name>
</gene>
<sequence>DLLRQSLHDNEQQQIQLKKREDVHSQTKRKYEELYKAYIKLKDNW</sequence>
<proteinExistence type="predicted"/>
<accession>A0A8S3DHI4</accession>
<dbReference type="Proteomes" id="UP000681720">
    <property type="component" value="Unassembled WGS sequence"/>
</dbReference>
<protein>
    <submittedName>
        <fullName evidence="2">Uncharacterized protein</fullName>
    </submittedName>
</protein>
<feature type="compositionally biased region" description="Basic and acidic residues" evidence="1">
    <location>
        <begin position="1"/>
        <end position="11"/>
    </location>
</feature>
<reference evidence="2" key="1">
    <citation type="submission" date="2021-02" db="EMBL/GenBank/DDBJ databases">
        <authorList>
            <person name="Nowell W R."/>
        </authorList>
    </citation>
    <scope>NUCLEOTIDE SEQUENCE</scope>
</reference>
<name>A0A8S3DHI4_9BILA</name>
<comment type="caution">
    <text evidence="2">The sequence shown here is derived from an EMBL/GenBank/DDBJ whole genome shotgun (WGS) entry which is preliminary data.</text>
</comment>
<evidence type="ECO:0000313" key="2">
    <source>
        <dbReference type="EMBL" id="CAF5015816.1"/>
    </source>
</evidence>
<dbReference type="AlphaFoldDB" id="A0A8S3DHI4"/>
<evidence type="ECO:0000256" key="1">
    <source>
        <dbReference type="SAM" id="MobiDB-lite"/>
    </source>
</evidence>
<feature type="non-terminal residue" evidence="2">
    <location>
        <position position="1"/>
    </location>
</feature>
<evidence type="ECO:0000313" key="3">
    <source>
        <dbReference type="Proteomes" id="UP000681720"/>
    </source>
</evidence>
<dbReference type="EMBL" id="CAJOBJ010213074">
    <property type="protein sequence ID" value="CAF5015816.1"/>
    <property type="molecule type" value="Genomic_DNA"/>
</dbReference>
<organism evidence="2 3">
    <name type="scientific">Rotaria magnacalcarata</name>
    <dbReference type="NCBI Taxonomy" id="392030"/>
    <lineage>
        <taxon>Eukaryota</taxon>
        <taxon>Metazoa</taxon>
        <taxon>Spiralia</taxon>
        <taxon>Gnathifera</taxon>
        <taxon>Rotifera</taxon>
        <taxon>Eurotatoria</taxon>
        <taxon>Bdelloidea</taxon>
        <taxon>Philodinida</taxon>
        <taxon>Philodinidae</taxon>
        <taxon>Rotaria</taxon>
    </lineage>
</organism>
<feature type="region of interest" description="Disordered" evidence="1">
    <location>
        <begin position="1"/>
        <end position="22"/>
    </location>
</feature>